<accession>A0A0F4GKT4</accession>
<evidence type="ECO:0000313" key="2">
    <source>
        <dbReference type="Proteomes" id="UP000033647"/>
    </source>
</evidence>
<dbReference type="Proteomes" id="UP000033647">
    <property type="component" value="Unassembled WGS sequence"/>
</dbReference>
<reference evidence="1 2" key="1">
    <citation type="submission" date="2015-03" db="EMBL/GenBank/DDBJ databases">
        <title>RNA-seq based gene annotation and comparative genomics of four Zymoseptoria species reveal species-specific pathogenicity related genes and transposable element activity.</title>
        <authorList>
            <person name="Grandaubert J."/>
            <person name="Bhattacharyya A."/>
            <person name="Stukenbrock E.H."/>
        </authorList>
    </citation>
    <scope>NUCLEOTIDE SEQUENCE [LARGE SCALE GENOMIC DNA]</scope>
    <source>
        <strain evidence="1 2">Zb18110</strain>
    </source>
</reference>
<organism evidence="1 2">
    <name type="scientific">Zymoseptoria brevis</name>
    <dbReference type="NCBI Taxonomy" id="1047168"/>
    <lineage>
        <taxon>Eukaryota</taxon>
        <taxon>Fungi</taxon>
        <taxon>Dikarya</taxon>
        <taxon>Ascomycota</taxon>
        <taxon>Pezizomycotina</taxon>
        <taxon>Dothideomycetes</taxon>
        <taxon>Dothideomycetidae</taxon>
        <taxon>Mycosphaerellales</taxon>
        <taxon>Mycosphaerellaceae</taxon>
        <taxon>Zymoseptoria</taxon>
    </lineage>
</organism>
<sequence length="348" mass="39720">MKKLRLVSRHIADGISKVYKKTFFTDVKVFVATKWSMQTAIKIMDSANLGPLVRRLVLVDDGFLDTNARRREPRRCSEELAQRTMRLKGEDLTLLTELFRKFQRPGIPSTIHLKAYVQDEDGPARGFNNLKLRANDVTFLTVMRAIVLSGASFDSFTMDTTVNAEDDFGKDNFSGIRVGAFEQDEYQTFVCIAAFHRFKILDLILQAGEDQTDFVGEDLISILPHSKIRSLTIRPELDTSESTDDCDGQLLETLFKFDFPAMESFTLRKVVIDWEPLASFLARQEKLRCLGFSRMSVSRVPVEIAWSVDSTGVLEEDEVCKKLHDSLGLADFEFQDCVFDNRVAPNWW</sequence>
<dbReference type="OrthoDB" id="10457542at2759"/>
<proteinExistence type="predicted"/>
<dbReference type="AlphaFoldDB" id="A0A0F4GKT4"/>
<comment type="caution">
    <text evidence="1">The sequence shown here is derived from an EMBL/GenBank/DDBJ whole genome shotgun (WGS) entry which is preliminary data.</text>
</comment>
<gene>
    <name evidence="1" type="ORF">TI39_contig600g00002</name>
</gene>
<protein>
    <submittedName>
        <fullName evidence="1">Uncharacterized protein</fullName>
    </submittedName>
</protein>
<keyword evidence="2" id="KW-1185">Reference proteome</keyword>
<name>A0A0F4GKT4_9PEZI</name>
<evidence type="ECO:0000313" key="1">
    <source>
        <dbReference type="EMBL" id="KJX96810.1"/>
    </source>
</evidence>
<dbReference type="EMBL" id="LAFY01000592">
    <property type="protein sequence ID" value="KJX96810.1"/>
    <property type="molecule type" value="Genomic_DNA"/>
</dbReference>